<keyword evidence="13" id="KW-1185">Reference proteome</keyword>
<keyword evidence="7" id="KW-0963">Cytoplasm</keyword>
<protein>
    <recommendedName>
        <fullName evidence="5">L-serine ammonia-lyase</fullName>
        <ecNumber evidence="5">4.3.1.17</ecNumber>
    </recommendedName>
</protein>
<evidence type="ECO:0000256" key="3">
    <source>
        <dbReference type="ARBA" id="ARBA00004742"/>
    </source>
</evidence>
<evidence type="ECO:0000256" key="4">
    <source>
        <dbReference type="ARBA" id="ARBA00010869"/>
    </source>
</evidence>
<dbReference type="Pfam" id="PF00291">
    <property type="entry name" value="PALP"/>
    <property type="match status" value="1"/>
</dbReference>
<dbReference type="GO" id="GO:0006094">
    <property type="term" value="P:gluconeogenesis"/>
    <property type="evidence" value="ECO:0007669"/>
    <property type="project" value="UniProtKB-KW"/>
</dbReference>
<keyword evidence="8" id="KW-0663">Pyridoxal phosphate</keyword>
<dbReference type="InterPro" id="IPR036052">
    <property type="entry name" value="TrpB-like_PALP_sf"/>
</dbReference>
<dbReference type="InterPro" id="IPR050147">
    <property type="entry name" value="Ser/Thr_Dehydratase"/>
</dbReference>
<dbReference type="GO" id="GO:0009097">
    <property type="term" value="P:isoleucine biosynthetic process"/>
    <property type="evidence" value="ECO:0007669"/>
    <property type="project" value="TreeGrafter"/>
</dbReference>
<dbReference type="EC" id="4.3.1.17" evidence="5"/>
<dbReference type="EMBL" id="JANBVO010000018">
    <property type="protein sequence ID" value="KAJ9143836.1"/>
    <property type="molecule type" value="Genomic_DNA"/>
</dbReference>
<comment type="catalytic activity">
    <reaction evidence="10">
        <text>L-serine = pyruvate + NH4(+)</text>
        <dbReference type="Rhea" id="RHEA:19169"/>
        <dbReference type="ChEBI" id="CHEBI:15361"/>
        <dbReference type="ChEBI" id="CHEBI:28938"/>
        <dbReference type="ChEBI" id="CHEBI:33384"/>
        <dbReference type="EC" id="4.3.1.17"/>
    </reaction>
</comment>
<dbReference type="InterPro" id="IPR000634">
    <property type="entry name" value="Ser/Thr_deHydtase_PyrdxlP-BS"/>
</dbReference>
<comment type="pathway">
    <text evidence="3">Carbohydrate biosynthesis; gluconeogenesis.</text>
</comment>
<name>A0AA38RZE5_9PEZI</name>
<comment type="subcellular location">
    <subcellularLocation>
        <location evidence="2">Cytoplasm</location>
    </subcellularLocation>
</comment>
<dbReference type="GO" id="GO:0006567">
    <property type="term" value="P:L-threonine catabolic process"/>
    <property type="evidence" value="ECO:0007669"/>
    <property type="project" value="TreeGrafter"/>
</dbReference>
<dbReference type="InterPro" id="IPR001926">
    <property type="entry name" value="TrpB-like_PALP"/>
</dbReference>
<accession>A0AA38RZE5</accession>
<comment type="cofactor">
    <cofactor evidence="1">
        <name>pyridoxal 5'-phosphate</name>
        <dbReference type="ChEBI" id="CHEBI:597326"/>
    </cofactor>
</comment>
<feature type="domain" description="Tryptophan synthase beta chain-like PALP" evidence="11">
    <location>
        <begin position="17"/>
        <end position="337"/>
    </location>
</feature>
<dbReference type="GO" id="GO:0005737">
    <property type="term" value="C:cytoplasm"/>
    <property type="evidence" value="ECO:0007669"/>
    <property type="project" value="UniProtKB-SubCell"/>
</dbReference>
<dbReference type="Gene3D" id="3.40.50.1100">
    <property type="match status" value="2"/>
</dbReference>
<dbReference type="FunFam" id="3.40.50.1100:FF:000040">
    <property type="entry name" value="L-serine dehydratase, putative"/>
    <property type="match status" value="1"/>
</dbReference>
<dbReference type="GO" id="GO:0006565">
    <property type="term" value="P:L-serine catabolic process"/>
    <property type="evidence" value="ECO:0007669"/>
    <property type="project" value="TreeGrafter"/>
</dbReference>
<proteinExistence type="inferred from homology"/>
<evidence type="ECO:0000256" key="1">
    <source>
        <dbReference type="ARBA" id="ARBA00001933"/>
    </source>
</evidence>
<organism evidence="12 13">
    <name type="scientific">Pleurostoma richardsiae</name>
    <dbReference type="NCBI Taxonomy" id="41990"/>
    <lineage>
        <taxon>Eukaryota</taxon>
        <taxon>Fungi</taxon>
        <taxon>Dikarya</taxon>
        <taxon>Ascomycota</taxon>
        <taxon>Pezizomycotina</taxon>
        <taxon>Sordariomycetes</taxon>
        <taxon>Sordariomycetidae</taxon>
        <taxon>Calosphaeriales</taxon>
        <taxon>Pleurostomataceae</taxon>
        <taxon>Pleurostoma</taxon>
    </lineage>
</organism>
<comment type="similarity">
    <text evidence="4">Belongs to the serine/threonine dehydratase family.</text>
</comment>
<dbReference type="PANTHER" id="PTHR48078:SF2">
    <property type="entry name" value="CATABOLIC L-SERINE_THREONINE DEHYDRATASE"/>
    <property type="match status" value="1"/>
</dbReference>
<comment type="caution">
    <text evidence="12">The sequence shown here is derived from an EMBL/GenBank/DDBJ whole genome shotgun (WGS) entry which is preliminary data.</text>
</comment>
<dbReference type="Proteomes" id="UP001174694">
    <property type="component" value="Unassembled WGS sequence"/>
</dbReference>
<dbReference type="PANTHER" id="PTHR48078">
    <property type="entry name" value="THREONINE DEHYDRATASE, MITOCHONDRIAL-RELATED"/>
    <property type="match status" value="1"/>
</dbReference>
<gene>
    <name evidence="12" type="ORF">NKR23_g6309</name>
</gene>
<keyword evidence="6" id="KW-0312">Gluconeogenesis</keyword>
<sequence>MGSMNDFSTSPPKPWIATPCIHSAPLSRAAGCNIFLKLENLQPSGSFKSRGIGNLMVRALQSAGPSAASVHFFCSSGGNAGLACVTAAAALGRPATVVVPLTTPPHMVARLRELGADVVQLGENWAAADGHLREELIAAHRAAGGAAVYVPPFDHPDIWEGAATLVDELAAQMEAPVDGVVCSVGGGGLLCGVMEGAQRLSREAAELGGAKWRVPPRVLAVETKGAASLHASVEAGELVTLPGITSIATSLGAPRVAVKAFEWTQKAGREGLVSAVVSDADAIMGCSRFLDDARMLIEAACGATIATAYNGALRRELGEGLSNEEWAKKNVVLVVCGGSNINLKMLEEYKKKYDV</sequence>
<dbReference type="AlphaFoldDB" id="A0AA38RZE5"/>
<reference evidence="12" key="1">
    <citation type="submission" date="2022-07" db="EMBL/GenBank/DDBJ databases">
        <title>Fungi with potential for degradation of polypropylene.</title>
        <authorList>
            <person name="Gostincar C."/>
        </authorList>
    </citation>
    <scope>NUCLEOTIDE SEQUENCE</scope>
    <source>
        <strain evidence="12">EXF-13308</strain>
    </source>
</reference>
<evidence type="ECO:0000256" key="2">
    <source>
        <dbReference type="ARBA" id="ARBA00004496"/>
    </source>
</evidence>
<evidence type="ECO:0000256" key="8">
    <source>
        <dbReference type="ARBA" id="ARBA00022898"/>
    </source>
</evidence>
<evidence type="ECO:0000256" key="7">
    <source>
        <dbReference type="ARBA" id="ARBA00022490"/>
    </source>
</evidence>
<evidence type="ECO:0000256" key="6">
    <source>
        <dbReference type="ARBA" id="ARBA00022432"/>
    </source>
</evidence>
<evidence type="ECO:0000259" key="11">
    <source>
        <dbReference type="Pfam" id="PF00291"/>
    </source>
</evidence>
<dbReference type="GO" id="GO:0030170">
    <property type="term" value="F:pyridoxal phosphate binding"/>
    <property type="evidence" value="ECO:0007669"/>
    <property type="project" value="InterPro"/>
</dbReference>
<evidence type="ECO:0000256" key="10">
    <source>
        <dbReference type="ARBA" id="ARBA00049406"/>
    </source>
</evidence>
<evidence type="ECO:0000256" key="9">
    <source>
        <dbReference type="ARBA" id="ARBA00023239"/>
    </source>
</evidence>
<dbReference type="PROSITE" id="PS00165">
    <property type="entry name" value="DEHYDRATASE_SER_THR"/>
    <property type="match status" value="1"/>
</dbReference>
<evidence type="ECO:0000313" key="12">
    <source>
        <dbReference type="EMBL" id="KAJ9143836.1"/>
    </source>
</evidence>
<dbReference type="GO" id="GO:0004794">
    <property type="term" value="F:threonine deaminase activity"/>
    <property type="evidence" value="ECO:0007669"/>
    <property type="project" value="TreeGrafter"/>
</dbReference>
<evidence type="ECO:0000313" key="13">
    <source>
        <dbReference type="Proteomes" id="UP001174694"/>
    </source>
</evidence>
<evidence type="ECO:0000256" key="5">
    <source>
        <dbReference type="ARBA" id="ARBA00012093"/>
    </source>
</evidence>
<dbReference type="GO" id="GO:0003941">
    <property type="term" value="F:L-serine ammonia-lyase activity"/>
    <property type="evidence" value="ECO:0007669"/>
    <property type="project" value="UniProtKB-EC"/>
</dbReference>
<keyword evidence="9" id="KW-0456">Lyase</keyword>
<dbReference type="SUPFAM" id="SSF53686">
    <property type="entry name" value="Tryptophan synthase beta subunit-like PLP-dependent enzymes"/>
    <property type="match status" value="1"/>
</dbReference>